<dbReference type="GO" id="GO:0030570">
    <property type="term" value="F:pectate lyase activity"/>
    <property type="evidence" value="ECO:0007669"/>
    <property type="project" value="InterPro"/>
</dbReference>
<keyword evidence="2" id="KW-0964">Secreted</keyword>
<dbReference type="InterPro" id="IPR002022">
    <property type="entry name" value="Pec_lyase"/>
</dbReference>
<dbReference type="Proteomes" id="UP000316905">
    <property type="component" value="Unassembled WGS sequence"/>
</dbReference>
<evidence type="ECO:0000259" key="4">
    <source>
        <dbReference type="SMART" id="SM00656"/>
    </source>
</evidence>
<dbReference type="EMBL" id="VLKY01000005">
    <property type="protein sequence ID" value="TWI55050.1"/>
    <property type="molecule type" value="Genomic_DNA"/>
</dbReference>
<accession>A0A562QFV5</accession>
<reference evidence="5 6" key="1">
    <citation type="journal article" date="2015" name="Stand. Genomic Sci.">
        <title>Genomic Encyclopedia of Bacterial and Archaeal Type Strains, Phase III: the genomes of soil and plant-associated and newly described type strains.</title>
        <authorList>
            <person name="Whitman W.B."/>
            <person name="Woyke T."/>
            <person name="Klenk H.P."/>
            <person name="Zhou Y."/>
            <person name="Lilburn T.G."/>
            <person name="Beck B.J."/>
            <person name="De Vos P."/>
            <person name="Vandamme P."/>
            <person name="Eisen J.A."/>
            <person name="Garrity G."/>
            <person name="Hugenholtz P."/>
            <person name="Kyrpides N.C."/>
        </authorList>
    </citation>
    <scope>NUCLEOTIDE SEQUENCE [LARGE SCALE GENOMIC DNA]</scope>
    <source>
        <strain evidence="5 6">CGMCC 1.6858</strain>
    </source>
</reference>
<dbReference type="InterPro" id="IPR011050">
    <property type="entry name" value="Pectin_lyase_fold/virulence"/>
</dbReference>
<evidence type="ECO:0000313" key="6">
    <source>
        <dbReference type="Proteomes" id="UP000316905"/>
    </source>
</evidence>
<feature type="domain" description="Pectate lyase" evidence="4">
    <location>
        <begin position="56"/>
        <end position="316"/>
    </location>
</feature>
<gene>
    <name evidence="5" type="ORF">IQ22_01962</name>
</gene>
<keyword evidence="2" id="KW-0624">Polysaccharide degradation</keyword>
<evidence type="ECO:0000313" key="5">
    <source>
        <dbReference type="EMBL" id="TWI55050.1"/>
    </source>
</evidence>
<keyword evidence="6" id="KW-1185">Reference proteome</keyword>
<sequence>MITKIGLSRRSTMGAGTLLMVFMASSFAADVREAATTGWATQNGGTKGGASAVGTDVYSVSTVTQLRNALKASAGSGGRIIKITGTLDISEGKAYTSTADMKTRALLSVPANTTIVGMGTNAQIRNGYFMIKANNVIMRNLTIENPWDPTPVWDPDDGSAGNWNSEFDGVTIQGASNVWIDHMTFTDGTRQDDPDEIENGRHVQHHDGALDVKTGANYVTISHTVFKLHDKNILIGSSDSATSTDQGKLKVTIHNTLFENVMQRAPRVRFGQVHLYNNLHVGSKSHAIYPFSSAHGVGKESAILSEANAFNITGISSCDQVTAQNGGTVYKDSGSLINGVSMKCSWNSSIGWTPPYSYTKIAASLVPTSVPDTAGAGKLTF</sequence>
<evidence type="ECO:0000256" key="2">
    <source>
        <dbReference type="RuleBase" id="RU361173"/>
    </source>
</evidence>
<dbReference type="GO" id="GO:0000272">
    <property type="term" value="P:polysaccharide catabolic process"/>
    <property type="evidence" value="ECO:0007669"/>
    <property type="project" value="UniProtKB-KW"/>
</dbReference>
<dbReference type="InterPro" id="IPR012334">
    <property type="entry name" value="Pectin_lyas_fold"/>
</dbReference>
<comment type="similarity">
    <text evidence="2">Belongs to the polysaccharide lyase 1 family.</text>
</comment>
<dbReference type="PANTHER" id="PTHR31683">
    <property type="entry name" value="PECTATE LYASE 18-RELATED"/>
    <property type="match status" value="1"/>
</dbReference>
<comment type="caution">
    <text evidence="5">The sequence shown here is derived from an EMBL/GenBank/DDBJ whole genome shotgun (WGS) entry which is preliminary data.</text>
</comment>
<evidence type="ECO:0000256" key="3">
    <source>
        <dbReference type="SAM" id="SignalP"/>
    </source>
</evidence>
<dbReference type="OrthoDB" id="5592990at2"/>
<dbReference type="Gene3D" id="2.160.20.10">
    <property type="entry name" value="Single-stranded right-handed beta-helix, Pectin lyase-like"/>
    <property type="match status" value="1"/>
</dbReference>
<dbReference type="SMART" id="SM00656">
    <property type="entry name" value="Amb_all"/>
    <property type="match status" value="1"/>
</dbReference>
<dbReference type="InterPro" id="IPR045032">
    <property type="entry name" value="PEL"/>
</dbReference>
<comment type="subcellular location">
    <subcellularLocation>
        <location evidence="2">Secreted</location>
    </subcellularLocation>
</comment>
<dbReference type="RefSeq" id="WP_145141090.1">
    <property type="nucleotide sequence ID" value="NZ_VLKY01000005.1"/>
</dbReference>
<dbReference type="SUPFAM" id="SSF51126">
    <property type="entry name" value="Pectin lyase-like"/>
    <property type="match status" value="1"/>
</dbReference>
<keyword evidence="3" id="KW-0732">Signal</keyword>
<dbReference type="AlphaFoldDB" id="A0A562QFV5"/>
<feature type="signal peptide" evidence="3">
    <location>
        <begin position="1"/>
        <end position="28"/>
    </location>
</feature>
<keyword evidence="1 2" id="KW-0456">Lyase</keyword>
<protein>
    <submittedName>
        <fullName evidence="5">Pectate lyase</fullName>
    </submittedName>
</protein>
<dbReference type="Pfam" id="PF00544">
    <property type="entry name" value="Pectate_lyase_4"/>
    <property type="match status" value="1"/>
</dbReference>
<dbReference type="PANTHER" id="PTHR31683:SF18">
    <property type="entry name" value="PECTATE LYASE 21-RELATED"/>
    <property type="match status" value="1"/>
</dbReference>
<organism evidence="5 6">
    <name type="scientific">Pseudomonas duriflava</name>
    <dbReference type="NCBI Taxonomy" id="459528"/>
    <lineage>
        <taxon>Bacteria</taxon>
        <taxon>Pseudomonadati</taxon>
        <taxon>Pseudomonadota</taxon>
        <taxon>Gammaproteobacteria</taxon>
        <taxon>Pseudomonadales</taxon>
        <taxon>Pseudomonadaceae</taxon>
        <taxon>Pseudomonas</taxon>
    </lineage>
</organism>
<dbReference type="GO" id="GO:0005576">
    <property type="term" value="C:extracellular region"/>
    <property type="evidence" value="ECO:0007669"/>
    <property type="project" value="UniProtKB-SubCell"/>
</dbReference>
<keyword evidence="2" id="KW-0119">Carbohydrate metabolism</keyword>
<proteinExistence type="inferred from homology"/>
<name>A0A562QFV5_9PSED</name>
<evidence type="ECO:0000256" key="1">
    <source>
        <dbReference type="ARBA" id="ARBA00023239"/>
    </source>
</evidence>
<feature type="chain" id="PRO_5021832059" evidence="3">
    <location>
        <begin position="29"/>
        <end position="381"/>
    </location>
</feature>